<keyword evidence="1" id="KW-0472">Membrane</keyword>
<comment type="caution">
    <text evidence="2">The sequence shown here is derived from an EMBL/GenBank/DDBJ whole genome shotgun (WGS) entry which is preliminary data.</text>
</comment>
<feature type="non-terminal residue" evidence="2">
    <location>
        <position position="290"/>
    </location>
</feature>
<accession>A0AAD7CYK1</accession>
<keyword evidence="1" id="KW-0812">Transmembrane</keyword>
<evidence type="ECO:0000256" key="1">
    <source>
        <dbReference type="SAM" id="Phobius"/>
    </source>
</evidence>
<evidence type="ECO:0000313" key="3">
    <source>
        <dbReference type="Proteomes" id="UP001221757"/>
    </source>
</evidence>
<sequence length="290" mass="31272">STTQLFDISWDLTMQTFEETGVSLVLYARGTKLLIGATCAMAVVGTAAMAINIALAVLTARTTQQIVHEQVAQFLNGLRYQETLAEALVITSLTNNFLTDSLFLYRCYVIWGSQKKIIILPGLLMIGTVATGFLSVVSVSFQDATITYGLAAATNVVLTALTGNLSSGRILWMRRDASHIPVDKTLRPRYNMAIRLTLESGVIYCIAAIIGSAAETSNVIGGGFFQSLLNIIPTFTLVYIGRIAADIPEDRNFSASSTRIPRRLVGRQTLGPAGLMEIGPQGEENESGEV</sequence>
<reference evidence="2" key="1">
    <citation type="submission" date="2023-03" db="EMBL/GenBank/DDBJ databases">
        <title>Massive genome expansion in bonnet fungi (Mycena s.s.) driven by repeated elements and novel gene families across ecological guilds.</title>
        <authorList>
            <consortium name="Lawrence Berkeley National Laboratory"/>
            <person name="Harder C.B."/>
            <person name="Miyauchi S."/>
            <person name="Viragh M."/>
            <person name="Kuo A."/>
            <person name="Thoen E."/>
            <person name="Andreopoulos B."/>
            <person name="Lu D."/>
            <person name="Skrede I."/>
            <person name="Drula E."/>
            <person name="Henrissat B."/>
            <person name="Morin E."/>
            <person name="Kohler A."/>
            <person name="Barry K."/>
            <person name="LaButti K."/>
            <person name="Morin E."/>
            <person name="Salamov A."/>
            <person name="Lipzen A."/>
            <person name="Mereny Z."/>
            <person name="Hegedus B."/>
            <person name="Baldrian P."/>
            <person name="Stursova M."/>
            <person name="Weitz H."/>
            <person name="Taylor A."/>
            <person name="Grigoriev I.V."/>
            <person name="Nagy L.G."/>
            <person name="Martin F."/>
            <person name="Kauserud H."/>
        </authorList>
    </citation>
    <scope>NUCLEOTIDE SEQUENCE</scope>
    <source>
        <strain evidence="2">CBHHK067</strain>
    </source>
</reference>
<dbReference type="EMBL" id="JARKIE010000221">
    <property type="protein sequence ID" value="KAJ7664739.1"/>
    <property type="molecule type" value="Genomic_DNA"/>
</dbReference>
<dbReference type="AlphaFoldDB" id="A0AAD7CYK1"/>
<feature type="transmembrane region" description="Helical" evidence="1">
    <location>
        <begin position="220"/>
        <end position="241"/>
    </location>
</feature>
<evidence type="ECO:0000313" key="2">
    <source>
        <dbReference type="EMBL" id="KAJ7664739.1"/>
    </source>
</evidence>
<gene>
    <name evidence="2" type="ORF">B0H17DRAFT_1091516</name>
</gene>
<name>A0AAD7CYK1_MYCRO</name>
<feature type="transmembrane region" description="Helical" evidence="1">
    <location>
        <begin position="118"/>
        <end position="141"/>
    </location>
</feature>
<organism evidence="2 3">
    <name type="scientific">Mycena rosella</name>
    <name type="common">Pink bonnet</name>
    <name type="synonym">Agaricus rosellus</name>
    <dbReference type="NCBI Taxonomy" id="1033263"/>
    <lineage>
        <taxon>Eukaryota</taxon>
        <taxon>Fungi</taxon>
        <taxon>Dikarya</taxon>
        <taxon>Basidiomycota</taxon>
        <taxon>Agaricomycotina</taxon>
        <taxon>Agaricomycetes</taxon>
        <taxon>Agaricomycetidae</taxon>
        <taxon>Agaricales</taxon>
        <taxon>Marasmiineae</taxon>
        <taxon>Mycenaceae</taxon>
        <taxon>Mycena</taxon>
    </lineage>
</organism>
<keyword evidence="3" id="KW-1185">Reference proteome</keyword>
<feature type="transmembrane region" description="Helical" evidence="1">
    <location>
        <begin position="147"/>
        <end position="172"/>
    </location>
</feature>
<feature type="transmembrane region" description="Helical" evidence="1">
    <location>
        <begin position="33"/>
        <end position="58"/>
    </location>
</feature>
<feature type="transmembrane region" description="Helical" evidence="1">
    <location>
        <begin position="193"/>
        <end position="214"/>
    </location>
</feature>
<proteinExistence type="predicted"/>
<protein>
    <submittedName>
        <fullName evidence="2">Uncharacterized protein</fullName>
    </submittedName>
</protein>
<keyword evidence="1" id="KW-1133">Transmembrane helix</keyword>
<dbReference type="Proteomes" id="UP001221757">
    <property type="component" value="Unassembled WGS sequence"/>
</dbReference>